<keyword evidence="1 4" id="KW-0808">Transferase</keyword>
<dbReference type="InterPro" id="IPR000182">
    <property type="entry name" value="GNAT_dom"/>
</dbReference>
<keyword evidence="2 4" id="KW-0012">Acyltransferase</keyword>
<gene>
    <name evidence="4" type="ORF">ACK2TP_05945</name>
</gene>
<evidence type="ECO:0000259" key="3">
    <source>
        <dbReference type="PROSITE" id="PS51186"/>
    </source>
</evidence>
<evidence type="ECO:0000313" key="4">
    <source>
        <dbReference type="EMBL" id="MFN2975297.1"/>
    </source>
</evidence>
<evidence type="ECO:0000256" key="1">
    <source>
        <dbReference type="ARBA" id="ARBA00022679"/>
    </source>
</evidence>
<keyword evidence="5" id="KW-1185">Reference proteome</keyword>
<dbReference type="PANTHER" id="PTHR43877:SF2">
    <property type="entry name" value="AMINOALKYLPHOSPHONATE N-ACETYLTRANSFERASE-RELATED"/>
    <property type="match status" value="1"/>
</dbReference>
<dbReference type="PANTHER" id="PTHR43877">
    <property type="entry name" value="AMINOALKYLPHOSPHONATE N-ACETYLTRANSFERASE-RELATED-RELATED"/>
    <property type="match status" value="1"/>
</dbReference>
<dbReference type="RefSeq" id="WP_263413172.1">
    <property type="nucleotide sequence ID" value="NZ_BAABBH010000001.1"/>
</dbReference>
<organism evidence="4 5">
    <name type="scientific">Terriglobus aquaticus</name>
    <dbReference type="NCBI Taxonomy" id="940139"/>
    <lineage>
        <taxon>Bacteria</taxon>
        <taxon>Pseudomonadati</taxon>
        <taxon>Acidobacteriota</taxon>
        <taxon>Terriglobia</taxon>
        <taxon>Terriglobales</taxon>
        <taxon>Acidobacteriaceae</taxon>
        <taxon>Terriglobus</taxon>
    </lineage>
</organism>
<dbReference type="CDD" id="cd04301">
    <property type="entry name" value="NAT_SF"/>
    <property type="match status" value="1"/>
</dbReference>
<protein>
    <submittedName>
        <fullName evidence="4">GNAT family N-acetyltransferase</fullName>
        <ecNumber evidence="4">2.3.-.-</ecNumber>
    </submittedName>
</protein>
<dbReference type="PROSITE" id="PS51186">
    <property type="entry name" value="GNAT"/>
    <property type="match status" value="1"/>
</dbReference>
<dbReference type="InterPro" id="IPR050832">
    <property type="entry name" value="Bact_Acetyltransf"/>
</dbReference>
<dbReference type="EMBL" id="JBJYXY010000001">
    <property type="protein sequence ID" value="MFN2975297.1"/>
    <property type="molecule type" value="Genomic_DNA"/>
</dbReference>
<dbReference type="GO" id="GO:0016746">
    <property type="term" value="F:acyltransferase activity"/>
    <property type="evidence" value="ECO:0007669"/>
    <property type="project" value="UniProtKB-KW"/>
</dbReference>
<comment type="caution">
    <text evidence="4">The sequence shown here is derived from an EMBL/GenBank/DDBJ whole genome shotgun (WGS) entry which is preliminary data.</text>
</comment>
<sequence length="168" mass="18833">MSSNIKHMMPDSKLILRDFRPGDEAAFRSLNEAWITRFFKLEASDLAVFDDPQSYLIDKGGRLFFAELDGEAVGCCGLLPMRPTEYEVVKMAVSDRAQGRGIGRRLLQHTIDQGFAMGATRLYLESNTALGPALHLYEALGFQHLPPERITPSPYARANVFMELLRPA</sequence>
<dbReference type="Gene3D" id="3.40.630.30">
    <property type="match status" value="1"/>
</dbReference>
<dbReference type="EC" id="2.3.-.-" evidence="4"/>
<proteinExistence type="predicted"/>
<name>A0ABW9KHM9_9BACT</name>
<reference evidence="4 5" key="1">
    <citation type="submission" date="2024-12" db="EMBL/GenBank/DDBJ databases">
        <authorList>
            <person name="Lee Y."/>
        </authorList>
    </citation>
    <scope>NUCLEOTIDE SEQUENCE [LARGE SCALE GENOMIC DNA]</scope>
    <source>
        <strain evidence="4 5">03SUJ4</strain>
    </source>
</reference>
<dbReference type="Pfam" id="PF00583">
    <property type="entry name" value="Acetyltransf_1"/>
    <property type="match status" value="1"/>
</dbReference>
<dbReference type="SUPFAM" id="SSF55729">
    <property type="entry name" value="Acyl-CoA N-acyltransferases (Nat)"/>
    <property type="match status" value="1"/>
</dbReference>
<dbReference type="Proteomes" id="UP001634747">
    <property type="component" value="Unassembled WGS sequence"/>
</dbReference>
<evidence type="ECO:0000313" key="5">
    <source>
        <dbReference type="Proteomes" id="UP001634747"/>
    </source>
</evidence>
<feature type="domain" description="N-acetyltransferase" evidence="3">
    <location>
        <begin position="14"/>
        <end position="167"/>
    </location>
</feature>
<evidence type="ECO:0000256" key="2">
    <source>
        <dbReference type="ARBA" id="ARBA00023315"/>
    </source>
</evidence>
<dbReference type="InterPro" id="IPR016181">
    <property type="entry name" value="Acyl_CoA_acyltransferase"/>
</dbReference>
<accession>A0ABW9KHM9</accession>